<proteinExistence type="predicted"/>
<evidence type="ECO:0000259" key="1">
    <source>
        <dbReference type="Pfam" id="PF05168"/>
    </source>
</evidence>
<feature type="domain" description="HEPN" evidence="1">
    <location>
        <begin position="33"/>
        <end position="147"/>
    </location>
</feature>
<dbReference type="InterPro" id="IPR007842">
    <property type="entry name" value="HEPN_dom"/>
</dbReference>
<reference evidence="2 3" key="1">
    <citation type="submission" date="2018-03" db="EMBL/GenBank/DDBJ databases">
        <title>Bacteriophage NCPPB3778 and a type I-E CRISPR drive the evolution of the US Biological Select Agent, Rathayibacter toxicus.</title>
        <authorList>
            <person name="Davis E.W.II."/>
            <person name="Tabima J.F."/>
            <person name="Weisberg A.J."/>
            <person name="Dantas Lopes L."/>
            <person name="Wiseman M.S."/>
            <person name="Wiseman M.S."/>
            <person name="Pupko T."/>
            <person name="Belcher M.S."/>
            <person name="Sechler A.J."/>
            <person name="Tancos M.A."/>
            <person name="Schroeder B.K."/>
            <person name="Murray T.D."/>
            <person name="Luster D.G."/>
            <person name="Schneider W.L."/>
            <person name="Rogers E."/>
            <person name="Andreote F.D."/>
            <person name="Grunwald N.J."/>
            <person name="Putnam M.L."/>
            <person name="Chang J.H."/>
        </authorList>
    </citation>
    <scope>NUCLEOTIDE SEQUENCE [LARGE SCALE GENOMIC DNA]</scope>
    <source>
        <strain evidence="2 3">DSM 15932</strain>
    </source>
</reference>
<organism evidence="2 3">
    <name type="scientific">Rathayibacter festucae DSM 15932</name>
    <dbReference type="NCBI Taxonomy" id="1328866"/>
    <lineage>
        <taxon>Bacteria</taxon>
        <taxon>Bacillati</taxon>
        <taxon>Actinomycetota</taxon>
        <taxon>Actinomycetes</taxon>
        <taxon>Micrococcales</taxon>
        <taxon>Microbacteriaceae</taxon>
        <taxon>Rathayibacter</taxon>
    </lineage>
</organism>
<dbReference type="AlphaFoldDB" id="A0A3Q9UZA5"/>
<dbReference type="Gene3D" id="1.20.120.330">
    <property type="entry name" value="Nucleotidyltransferases domain 2"/>
    <property type="match status" value="1"/>
</dbReference>
<dbReference type="Proteomes" id="UP000285317">
    <property type="component" value="Chromosome"/>
</dbReference>
<dbReference type="RefSeq" id="WP_127887351.1">
    <property type="nucleotide sequence ID" value="NZ_CP028137.1"/>
</dbReference>
<dbReference type="KEGG" id="rfs:C1I64_11970"/>
<evidence type="ECO:0000313" key="2">
    <source>
        <dbReference type="EMBL" id="AZZ52687.1"/>
    </source>
</evidence>
<accession>A0A3Q9UZA5</accession>
<dbReference type="EMBL" id="CP028137">
    <property type="protein sequence ID" value="AZZ52687.1"/>
    <property type="molecule type" value="Genomic_DNA"/>
</dbReference>
<evidence type="ECO:0000313" key="3">
    <source>
        <dbReference type="Proteomes" id="UP000285317"/>
    </source>
</evidence>
<protein>
    <recommendedName>
        <fullName evidence="1">HEPN domain-containing protein</fullName>
    </recommendedName>
</protein>
<name>A0A3Q9UZA5_9MICO</name>
<gene>
    <name evidence="2" type="ORF">C1I64_11970</name>
</gene>
<sequence length="160" mass="17846">MSGVLQWEKGRDTVDALLTARRMEEVPANREHAERLIEQARRHVLSAERVREDDLELAFSAAYDAARKALTAVFAIQGLRPTSQGGHVAVSEAARAQFDPPMGRVVTRFEWMRRTRNAAEYPQVGAPEIDVDEVSDAIASATQMLDFAVTVLDVLPPYRK</sequence>
<dbReference type="Pfam" id="PF05168">
    <property type="entry name" value="HEPN"/>
    <property type="match status" value="1"/>
</dbReference>